<dbReference type="EMBL" id="VCQU01000016">
    <property type="protein sequence ID" value="NMN99314.1"/>
    <property type="molecule type" value="Genomic_DNA"/>
</dbReference>
<comment type="caution">
    <text evidence="2">The sequence shown here is derived from an EMBL/GenBank/DDBJ whole genome shotgun (WGS) entry which is preliminary data.</text>
</comment>
<organism evidence="2 3">
    <name type="scientific">Antrihabitans stalactiti</name>
    <dbReference type="NCBI Taxonomy" id="2584121"/>
    <lineage>
        <taxon>Bacteria</taxon>
        <taxon>Bacillati</taxon>
        <taxon>Actinomycetota</taxon>
        <taxon>Actinomycetes</taxon>
        <taxon>Mycobacteriales</taxon>
        <taxon>Nocardiaceae</taxon>
        <taxon>Antrihabitans</taxon>
    </lineage>
</organism>
<evidence type="ECO:0000256" key="1">
    <source>
        <dbReference type="SAM" id="MobiDB-lite"/>
    </source>
</evidence>
<name>A0A848KQY2_9NOCA</name>
<gene>
    <name evidence="2" type="ORF">FGL95_30275</name>
</gene>
<keyword evidence="3" id="KW-1185">Reference proteome</keyword>
<dbReference type="SUPFAM" id="SSF52540">
    <property type="entry name" value="P-loop containing nucleoside triphosphate hydrolases"/>
    <property type="match status" value="1"/>
</dbReference>
<sequence length="510" mass="54273">MSKVGLTPAYRRVESATERRVARRGGLAFELPTGHDPSAPVPSSRGVDAPFAGYTPNVESGVLWQGTTTQVAGFYPFAAASGAQVVGVPIGRHLHTAEPIGLDPAQWLKDGLVTNTGIWVQLQPGAGKSAIMKRLGLGLVGFGFMMCVPGDLKDEYTPLVNAMGGQVFRIGRGLHCVNPLDVGPMRDAIAAAVGGEKERLLSVARARRVALLEALLLIAGRSALSATELLVLELAIDLANDATAGDPTIPDVVDVLTAAPAVLCDVVVADDPRDFLRQTREMRNALGRLVGRGLLGGMFDRKSSFAIPGNTPALSLSLSALEKEPDDVMAAAMLCAWAWTAAVVEGQHTAGRRRNIYLPQDELWRGLRVAPGLVEAGDRVTRLGRYDGIVSAQSTHSLLDAEALPTPEDRAKAKGLAARSGIKIIGALDHEEVGRLDKIVPFTDRERALVTSWSAPPGWTRGLVHPGRGKYLIKSGPRMGLPVVLELTARERVLYDTDNAFAGVESSILR</sequence>
<feature type="region of interest" description="Disordered" evidence="1">
    <location>
        <begin position="28"/>
        <end position="47"/>
    </location>
</feature>
<evidence type="ECO:0008006" key="4">
    <source>
        <dbReference type="Google" id="ProtNLM"/>
    </source>
</evidence>
<proteinExistence type="predicted"/>
<dbReference type="InterPro" id="IPR027417">
    <property type="entry name" value="P-loop_NTPase"/>
</dbReference>
<dbReference type="Gene3D" id="3.40.50.300">
    <property type="entry name" value="P-loop containing nucleotide triphosphate hydrolases"/>
    <property type="match status" value="1"/>
</dbReference>
<protein>
    <recommendedName>
        <fullName evidence="4">ATP-binding protein</fullName>
    </recommendedName>
</protein>
<reference evidence="2 3" key="2">
    <citation type="submission" date="2020-06" db="EMBL/GenBank/DDBJ databases">
        <title>Antribacter stalactiti gen. nov., sp. nov., a new member of the family Nacardiaceae isolated from a cave.</title>
        <authorList>
            <person name="Kim I.S."/>
        </authorList>
    </citation>
    <scope>NUCLEOTIDE SEQUENCE [LARGE SCALE GENOMIC DNA]</scope>
    <source>
        <strain evidence="2 3">YC2-7</strain>
    </source>
</reference>
<evidence type="ECO:0000313" key="3">
    <source>
        <dbReference type="Proteomes" id="UP000535543"/>
    </source>
</evidence>
<evidence type="ECO:0000313" key="2">
    <source>
        <dbReference type="EMBL" id="NMN99314.1"/>
    </source>
</evidence>
<dbReference type="AlphaFoldDB" id="A0A848KQY2"/>
<reference evidence="2 3" key="1">
    <citation type="submission" date="2019-05" db="EMBL/GenBank/DDBJ databases">
        <authorList>
            <person name="Lee S.D."/>
        </authorList>
    </citation>
    <scope>NUCLEOTIDE SEQUENCE [LARGE SCALE GENOMIC DNA]</scope>
    <source>
        <strain evidence="2 3">YC2-7</strain>
    </source>
</reference>
<accession>A0A848KQY2</accession>
<dbReference type="Proteomes" id="UP000535543">
    <property type="component" value="Unassembled WGS sequence"/>
</dbReference>